<sequence length="467" mass="51730">MQRSLPPRLWLVRGVALLLVLSLLAPAAGAALGVGGEEPAGSVSELEAGTMEQPANDSTVIGIQGYHFQGEGNAKKPARVVSTSGNGTTEWVYEDMIGARWFYDVDPMENGNLLVVSTNPDGTNVYELDPETKERVWEETLPYHDTHDIDVYNDTHLAIANMRNWNESCECSDDRAVLYDRVDGEVDWEWTFRNHYPNSTDGGFAEDWTHVNDVEVIRNGSELLLSPRNFDQVIAVNIESKEITERLGEDGDHSTLYEQHNPDWLTTEDGDPTILVADSENDRVIEYTKNDQGEWEHVWSAGSSASLSWPRDADRLPNGNTLIVDSMNHRVIEVTPQGEIVWEYFATWGPYDAERVGTGDESNGPTMRDQGVSGHKAIYGSAGGLSATFSSWLAANAQGTIVEGPVTEFAGLWGRLAPWFQPVWLDSWEFTGVVGAVLILFGWGLSEAVRERDRIADAARSLREQAV</sequence>
<dbReference type="RefSeq" id="WP_379731341.1">
    <property type="nucleotide sequence ID" value="NZ_JBHSWZ010000077.1"/>
</dbReference>
<dbReference type="AlphaFoldDB" id="A0ABD6B4G2"/>
<proteinExistence type="predicted"/>
<organism evidence="1 2">
    <name type="scientific">Halolamina salina</name>
    <dbReference type="NCBI Taxonomy" id="1220023"/>
    <lineage>
        <taxon>Archaea</taxon>
        <taxon>Methanobacteriati</taxon>
        <taxon>Methanobacteriota</taxon>
        <taxon>Stenosarchaea group</taxon>
        <taxon>Halobacteria</taxon>
        <taxon>Halobacteriales</taxon>
        <taxon>Haloferacaceae</taxon>
    </lineage>
</organism>
<dbReference type="SUPFAM" id="SSF101898">
    <property type="entry name" value="NHL repeat"/>
    <property type="match status" value="1"/>
</dbReference>
<accession>A0ABD6B4G2</accession>
<evidence type="ECO:0000313" key="1">
    <source>
        <dbReference type="EMBL" id="MFD1524795.1"/>
    </source>
</evidence>
<dbReference type="PANTHER" id="PTHR35340">
    <property type="entry name" value="PQQ ENZYME REPEAT PROTEIN-RELATED"/>
    <property type="match status" value="1"/>
</dbReference>
<dbReference type="EMBL" id="JBHUDH010000003">
    <property type="protein sequence ID" value="MFD1524795.1"/>
    <property type="molecule type" value="Genomic_DNA"/>
</dbReference>
<evidence type="ECO:0000313" key="2">
    <source>
        <dbReference type="Proteomes" id="UP001597111"/>
    </source>
</evidence>
<dbReference type="PANTHER" id="PTHR35340:SF5">
    <property type="entry name" value="ASST-DOMAIN-CONTAINING PROTEIN"/>
    <property type="match status" value="1"/>
</dbReference>
<protein>
    <submittedName>
        <fullName evidence="1">Aryl-sulfate sulfotransferase</fullName>
    </submittedName>
</protein>
<gene>
    <name evidence="1" type="ORF">ACFR9S_00580</name>
</gene>
<dbReference type="InterPro" id="IPR011042">
    <property type="entry name" value="6-blade_b-propeller_TolB-like"/>
</dbReference>
<dbReference type="Proteomes" id="UP001597111">
    <property type="component" value="Unassembled WGS sequence"/>
</dbReference>
<reference evidence="1 2" key="1">
    <citation type="journal article" date="2019" name="Int. J. Syst. Evol. Microbiol.">
        <title>The Global Catalogue of Microorganisms (GCM) 10K type strain sequencing project: providing services to taxonomists for standard genome sequencing and annotation.</title>
        <authorList>
            <consortium name="The Broad Institute Genomics Platform"/>
            <consortium name="The Broad Institute Genome Sequencing Center for Infectious Disease"/>
            <person name="Wu L."/>
            <person name="Ma J."/>
        </authorList>
    </citation>
    <scope>NUCLEOTIDE SEQUENCE [LARGE SCALE GENOMIC DNA]</scope>
    <source>
        <strain evidence="1 2">CGMCC 1.12285</strain>
    </source>
</reference>
<dbReference type="InterPro" id="IPR010262">
    <property type="entry name" value="Arylsulfotransferase_bact"/>
</dbReference>
<dbReference type="Gene3D" id="2.120.10.30">
    <property type="entry name" value="TolB, C-terminal domain"/>
    <property type="match status" value="1"/>
</dbReference>
<name>A0ABD6B4G2_9EURY</name>
<dbReference type="Pfam" id="PF05935">
    <property type="entry name" value="Arylsulfotrans"/>
    <property type="match status" value="1"/>
</dbReference>
<comment type="caution">
    <text evidence="1">The sequence shown here is derived from an EMBL/GenBank/DDBJ whole genome shotgun (WGS) entry which is preliminary data.</text>
</comment>
<keyword evidence="2" id="KW-1185">Reference proteome</keyword>
<dbReference type="InterPro" id="IPR053143">
    <property type="entry name" value="Arylsulfate_ST"/>
</dbReference>